<feature type="domain" description="N-acetyltransferase" evidence="1">
    <location>
        <begin position="11"/>
        <end position="175"/>
    </location>
</feature>
<gene>
    <name evidence="2" type="ORF">ABZ508_09430</name>
</gene>
<keyword evidence="3" id="KW-1185">Reference proteome</keyword>
<sequence length="236" mass="25945">MDEHTGADRMLSMRPATPADQTGLTAMIQARSDWMKANQLPNWRSWGRHVHELASNCTRRQSEMWVLTEHDNRILGCTTILRTSAPWTWTAAEAADTAYYLNGTVTDPAERHRKLGKLIAEWAVDRAAREGVSRVRRDCSSPVLAAYYQQQNFQLIRKVSPPRGLPSYALERKAERIPELGARVVSGIPVPGPPGSPMTPPARNALSNAVGAARFLSRSLCGTAAVSVSMEAAIGR</sequence>
<evidence type="ECO:0000259" key="1">
    <source>
        <dbReference type="PROSITE" id="PS51186"/>
    </source>
</evidence>
<dbReference type="PROSITE" id="PS51186">
    <property type="entry name" value="GNAT"/>
    <property type="match status" value="1"/>
</dbReference>
<dbReference type="EMBL" id="JBEXZR010000006">
    <property type="protein sequence ID" value="MEU0707587.1"/>
    <property type="molecule type" value="Genomic_DNA"/>
</dbReference>
<dbReference type="RefSeq" id="WP_356581613.1">
    <property type="nucleotide sequence ID" value="NZ_JBEXZO010000041.1"/>
</dbReference>
<dbReference type="Pfam" id="PF00583">
    <property type="entry name" value="Acetyltransf_1"/>
    <property type="match status" value="1"/>
</dbReference>
<accession>A0ABV2W222</accession>
<proteinExistence type="predicted"/>
<evidence type="ECO:0000313" key="3">
    <source>
        <dbReference type="Proteomes" id="UP001550378"/>
    </source>
</evidence>
<dbReference type="SUPFAM" id="SSF55729">
    <property type="entry name" value="Acyl-CoA N-acyltransferases (Nat)"/>
    <property type="match status" value="1"/>
</dbReference>
<name>A0ABV2W222_9ACTN</name>
<reference evidence="2 3" key="1">
    <citation type="submission" date="2024-06" db="EMBL/GenBank/DDBJ databases">
        <title>The Natural Products Discovery Center: Release of the First 8490 Sequenced Strains for Exploring Actinobacteria Biosynthetic Diversity.</title>
        <authorList>
            <person name="Kalkreuter E."/>
            <person name="Kautsar S.A."/>
            <person name="Yang D."/>
            <person name="Bader C.D."/>
            <person name="Teijaro C.N."/>
            <person name="Fluegel L."/>
            <person name="Davis C.M."/>
            <person name="Simpson J.R."/>
            <person name="Lauterbach L."/>
            <person name="Steele A.D."/>
            <person name="Gui C."/>
            <person name="Meng S."/>
            <person name="Li G."/>
            <person name="Viehrig K."/>
            <person name="Ye F."/>
            <person name="Su P."/>
            <person name="Kiefer A.F."/>
            <person name="Nichols A."/>
            <person name="Cepeda A.J."/>
            <person name="Yan W."/>
            <person name="Fan B."/>
            <person name="Jiang Y."/>
            <person name="Adhikari A."/>
            <person name="Zheng C.-J."/>
            <person name="Schuster L."/>
            <person name="Cowan T.M."/>
            <person name="Smanski M.J."/>
            <person name="Chevrette M.G."/>
            <person name="De Carvalho L.P.S."/>
            <person name="Shen B."/>
        </authorList>
    </citation>
    <scope>NUCLEOTIDE SEQUENCE [LARGE SCALE GENOMIC DNA]</scope>
    <source>
        <strain evidence="2 3">NPDC006337</strain>
    </source>
</reference>
<dbReference type="Proteomes" id="UP001550378">
    <property type="component" value="Unassembled WGS sequence"/>
</dbReference>
<dbReference type="InterPro" id="IPR016181">
    <property type="entry name" value="Acyl_CoA_acyltransferase"/>
</dbReference>
<dbReference type="CDD" id="cd04301">
    <property type="entry name" value="NAT_SF"/>
    <property type="match status" value="1"/>
</dbReference>
<dbReference type="Gene3D" id="3.40.630.30">
    <property type="match status" value="1"/>
</dbReference>
<comment type="caution">
    <text evidence="2">The sequence shown here is derived from an EMBL/GenBank/DDBJ whole genome shotgun (WGS) entry which is preliminary data.</text>
</comment>
<protein>
    <submittedName>
        <fullName evidence="2">GNAT family N-acetyltransferase</fullName>
    </submittedName>
</protein>
<evidence type="ECO:0000313" key="2">
    <source>
        <dbReference type="EMBL" id="MEU0707587.1"/>
    </source>
</evidence>
<organism evidence="2 3">
    <name type="scientific">Streptomyces lavendulocolor</name>
    <dbReference type="NCBI Taxonomy" id="67316"/>
    <lineage>
        <taxon>Bacteria</taxon>
        <taxon>Bacillati</taxon>
        <taxon>Actinomycetota</taxon>
        <taxon>Actinomycetes</taxon>
        <taxon>Kitasatosporales</taxon>
        <taxon>Streptomycetaceae</taxon>
        <taxon>Streptomyces</taxon>
    </lineage>
</organism>
<dbReference type="InterPro" id="IPR000182">
    <property type="entry name" value="GNAT_dom"/>
</dbReference>